<proteinExistence type="predicted"/>
<accession>A0AAW5BV55</accession>
<dbReference type="NCBIfam" id="TIGR01635">
    <property type="entry name" value="tail_comp_S"/>
    <property type="match status" value="1"/>
</dbReference>
<name>A0AAW5BV55_9FIRM</name>
<dbReference type="Proteomes" id="UP001299608">
    <property type="component" value="Unassembled WGS sequence"/>
</dbReference>
<organism evidence="1 2">
    <name type="scientific">Enterocloster aldenensis</name>
    <dbReference type="NCBI Taxonomy" id="358742"/>
    <lineage>
        <taxon>Bacteria</taxon>
        <taxon>Bacillati</taxon>
        <taxon>Bacillota</taxon>
        <taxon>Clostridia</taxon>
        <taxon>Lachnospirales</taxon>
        <taxon>Lachnospiraceae</taxon>
        <taxon>Enterocloster</taxon>
    </lineage>
</organism>
<comment type="caution">
    <text evidence="1">The sequence shown here is derived from an EMBL/GenBank/DDBJ whole genome shotgun (WGS) entry which is preliminary data.</text>
</comment>
<evidence type="ECO:0000313" key="2">
    <source>
        <dbReference type="Proteomes" id="UP001299608"/>
    </source>
</evidence>
<dbReference type="RefSeq" id="WP_238053563.1">
    <property type="nucleotide sequence ID" value="NZ_JAKNGE010000011.1"/>
</dbReference>
<dbReference type="EMBL" id="JAKNGE010000011">
    <property type="protein sequence ID" value="MCG4745870.1"/>
    <property type="molecule type" value="Genomic_DNA"/>
</dbReference>
<protein>
    <submittedName>
        <fullName evidence="1">Phage virion morphogenesis protein</fullName>
    </submittedName>
</protein>
<gene>
    <name evidence="1" type="ORF">L0N08_10645</name>
</gene>
<reference evidence="1" key="1">
    <citation type="submission" date="2022-01" db="EMBL/GenBank/DDBJ databases">
        <title>Collection of gut derived symbiotic bacterial strains cultured from healthy donors.</title>
        <authorList>
            <person name="Lin H."/>
            <person name="Kohout C."/>
            <person name="Waligurski E."/>
            <person name="Pamer E.G."/>
        </authorList>
    </citation>
    <scope>NUCLEOTIDE SEQUENCE</scope>
    <source>
        <strain evidence="1">DFI.6.55</strain>
    </source>
</reference>
<dbReference type="InterPro" id="IPR006522">
    <property type="entry name" value="Phage_virion_morphogenesis"/>
</dbReference>
<sequence>MQITATLSGELPALQKKLAGLSQVNRSALMKNISEGLRTSTLDRFRAGRSPEGKPWEPSIRAVEGQGITLTQTTRLKNSIKNIADARGAAIGTNTIYAATHQYGAEGRTIRAKKGKYLSFKVGGKWVRVEKVTINIPARPFLGISDEDMEDIRDEVEYAVRRT</sequence>
<dbReference type="Pfam" id="PF05069">
    <property type="entry name" value="Phage_tail_S"/>
    <property type="match status" value="1"/>
</dbReference>
<dbReference type="AlphaFoldDB" id="A0AAW5BV55"/>
<evidence type="ECO:0000313" key="1">
    <source>
        <dbReference type="EMBL" id="MCG4745870.1"/>
    </source>
</evidence>